<dbReference type="EMBL" id="MU853559">
    <property type="protein sequence ID" value="KAK4146699.1"/>
    <property type="molecule type" value="Genomic_DNA"/>
</dbReference>
<dbReference type="AlphaFoldDB" id="A0AAN6V8E6"/>
<gene>
    <name evidence="3" type="ORF">C8A04DRAFT_25265</name>
</gene>
<dbReference type="Proteomes" id="UP001302676">
    <property type="component" value="Unassembled WGS sequence"/>
</dbReference>
<accession>A0AAN6V8E6</accession>
<evidence type="ECO:0000313" key="3">
    <source>
        <dbReference type="EMBL" id="KAK4146699.1"/>
    </source>
</evidence>
<dbReference type="GeneID" id="87816106"/>
<feature type="region of interest" description="Disordered" evidence="1">
    <location>
        <begin position="192"/>
        <end position="252"/>
    </location>
</feature>
<feature type="compositionally biased region" description="Polar residues" evidence="1">
    <location>
        <begin position="143"/>
        <end position="154"/>
    </location>
</feature>
<sequence>MGSQLDCCPFSPVATSQGVYTGPDKARDAVVKSCPTNYYAAAGHCCPSILSTVITTIVPPSVATTGGSLTAGRRDHIPRSDKPIVTVSATVFAMQYAIGSETTGVSPGEIAGAVIGVAVIGGILLGLYLASGRRREIKDGLNSPEQQTMNNNGQADVDISPGSLEAGYEDGYVEEERQCWVAILPRRWRNRRKEHEEPPPPEPKISPEPSSPAAVGNGSQERGHLYQPPPPPPPPPRDRSPHLQPPPRSQRR</sequence>
<evidence type="ECO:0000313" key="4">
    <source>
        <dbReference type="Proteomes" id="UP001302676"/>
    </source>
</evidence>
<evidence type="ECO:0000256" key="2">
    <source>
        <dbReference type="SAM" id="Phobius"/>
    </source>
</evidence>
<feature type="non-terminal residue" evidence="3">
    <location>
        <position position="252"/>
    </location>
</feature>
<reference evidence="3" key="2">
    <citation type="submission" date="2023-05" db="EMBL/GenBank/DDBJ databases">
        <authorList>
            <consortium name="Lawrence Berkeley National Laboratory"/>
            <person name="Steindorff A."/>
            <person name="Hensen N."/>
            <person name="Bonometti L."/>
            <person name="Westerberg I."/>
            <person name="Brannstrom I.O."/>
            <person name="Guillou S."/>
            <person name="Cros-Aarteil S."/>
            <person name="Calhoun S."/>
            <person name="Haridas S."/>
            <person name="Kuo A."/>
            <person name="Mondo S."/>
            <person name="Pangilinan J."/>
            <person name="Riley R."/>
            <person name="Labutti K."/>
            <person name="Andreopoulos B."/>
            <person name="Lipzen A."/>
            <person name="Chen C."/>
            <person name="Yanf M."/>
            <person name="Daum C."/>
            <person name="Ng V."/>
            <person name="Clum A."/>
            <person name="Ohm R."/>
            <person name="Martin F."/>
            <person name="Silar P."/>
            <person name="Natvig D."/>
            <person name="Lalanne C."/>
            <person name="Gautier V."/>
            <person name="Ament-Velasquez S.L."/>
            <person name="Kruys A."/>
            <person name="Hutchinson M.I."/>
            <person name="Powell A.J."/>
            <person name="Barry K."/>
            <person name="Miller A.N."/>
            <person name="Grigoriev I.V."/>
            <person name="Debuchy R."/>
            <person name="Gladieux P."/>
            <person name="Thoren M.H."/>
            <person name="Johannesson H."/>
        </authorList>
    </citation>
    <scope>NUCLEOTIDE SEQUENCE</scope>
    <source>
        <strain evidence="3">CBS 141.50</strain>
    </source>
</reference>
<dbReference type="RefSeq" id="XP_062640070.1">
    <property type="nucleotide sequence ID" value="XM_062779493.1"/>
</dbReference>
<feature type="transmembrane region" description="Helical" evidence="2">
    <location>
        <begin position="110"/>
        <end position="130"/>
    </location>
</feature>
<keyword evidence="4" id="KW-1185">Reference proteome</keyword>
<protein>
    <submittedName>
        <fullName evidence="3">Uncharacterized protein</fullName>
    </submittedName>
</protein>
<reference evidence="3" key="1">
    <citation type="journal article" date="2023" name="Mol. Phylogenet. Evol.">
        <title>Genome-scale phylogeny and comparative genomics of the fungal order Sordariales.</title>
        <authorList>
            <person name="Hensen N."/>
            <person name="Bonometti L."/>
            <person name="Westerberg I."/>
            <person name="Brannstrom I.O."/>
            <person name="Guillou S."/>
            <person name="Cros-Aarteil S."/>
            <person name="Calhoun S."/>
            <person name="Haridas S."/>
            <person name="Kuo A."/>
            <person name="Mondo S."/>
            <person name="Pangilinan J."/>
            <person name="Riley R."/>
            <person name="LaButti K."/>
            <person name="Andreopoulos B."/>
            <person name="Lipzen A."/>
            <person name="Chen C."/>
            <person name="Yan M."/>
            <person name="Daum C."/>
            <person name="Ng V."/>
            <person name="Clum A."/>
            <person name="Steindorff A."/>
            <person name="Ohm R.A."/>
            <person name="Martin F."/>
            <person name="Silar P."/>
            <person name="Natvig D.O."/>
            <person name="Lalanne C."/>
            <person name="Gautier V."/>
            <person name="Ament-Velasquez S.L."/>
            <person name="Kruys A."/>
            <person name="Hutchinson M.I."/>
            <person name="Powell A.J."/>
            <person name="Barry K."/>
            <person name="Miller A.N."/>
            <person name="Grigoriev I.V."/>
            <person name="Debuchy R."/>
            <person name="Gladieux P."/>
            <person name="Hiltunen Thoren M."/>
            <person name="Johannesson H."/>
        </authorList>
    </citation>
    <scope>NUCLEOTIDE SEQUENCE</scope>
    <source>
        <strain evidence="3">CBS 141.50</strain>
    </source>
</reference>
<feature type="compositionally biased region" description="Pro residues" evidence="1">
    <location>
        <begin position="243"/>
        <end position="252"/>
    </location>
</feature>
<keyword evidence="2" id="KW-0812">Transmembrane</keyword>
<name>A0AAN6V8E6_9PEZI</name>
<keyword evidence="2" id="KW-1133">Transmembrane helix</keyword>
<feature type="transmembrane region" description="Helical" evidence="2">
    <location>
        <begin position="83"/>
        <end position="98"/>
    </location>
</feature>
<organism evidence="3 4">
    <name type="scientific">Dichotomopilus funicola</name>
    <dbReference type="NCBI Taxonomy" id="1934379"/>
    <lineage>
        <taxon>Eukaryota</taxon>
        <taxon>Fungi</taxon>
        <taxon>Dikarya</taxon>
        <taxon>Ascomycota</taxon>
        <taxon>Pezizomycotina</taxon>
        <taxon>Sordariomycetes</taxon>
        <taxon>Sordariomycetidae</taxon>
        <taxon>Sordariales</taxon>
        <taxon>Chaetomiaceae</taxon>
        <taxon>Dichotomopilus</taxon>
    </lineage>
</organism>
<keyword evidence="2" id="KW-0472">Membrane</keyword>
<comment type="caution">
    <text evidence="3">The sequence shown here is derived from an EMBL/GenBank/DDBJ whole genome shotgun (WGS) entry which is preliminary data.</text>
</comment>
<feature type="region of interest" description="Disordered" evidence="1">
    <location>
        <begin position="141"/>
        <end position="163"/>
    </location>
</feature>
<feature type="compositionally biased region" description="Pro residues" evidence="1">
    <location>
        <begin position="200"/>
        <end position="210"/>
    </location>
</feature>
<evidence type="ECO:0000256" key="1">
    <source>
        <dbReference type="SAM" id="MobiDB-lite"/>
    </source>
</evidence>
<proteinExistence type="predicted"/>